<dbReference type="GO" id="GO:0035438">
    <property type="term" value="F:cyclic-di-GMP binding"/>
    <property type="evidence" value="ECO:0007669"/>
    <property type="project" value="InterPro"/>
</dbReference>
<dbReference type="GO" id="GO:0032481">
    <property type="term" value="P:positive regulation of type I interferon production"/>
    <property type="evidence" value="ECO:0007669"/>
    <property type="project" value="InterPro"/>
</dbReference>
<dbReference type="Pfam" id="PF15009">
    <property type="entry name" value="STING_LBD"/>
    <property type="match status" value="1"/>
</dbReference>
<comment type="subcellular location">
    <subcellularLocation>
        <location evidence="1">Membrane</location>
        <topology evidence="1">Multi-pass membrane protein</topology>
    </subcellularLocation>
</comment>
<dbReference type="InterPro" id="IPR029158">
    <property type="entry name" value="STING"/>
</dbReference>
<dbReference type="GO" id="GO:0000045">
    <property type="term" value="P:autophagosome assembly"/>
    <property type="evidence" value="ECO:0007669"/>
    <property type="project" value="TreeGrafter"/>
</dbReference>
<dbReference type="InterPro" id="IPR038623">
    <property type="entry name" value="STING_C_sf"/>
</dbReference>
<evidence type="ECO:0008006" key="10">
    <source>
        <dbReference type="Google" id="ProtNLM"/>
    </source>
</evidence>
<dbReference type="AlphaFoldDB" id="A0AAD7ZQ04"/>
<evidence type="ECO:0000313" key="8">
    <source>
        <dbReference type="EMBL" id="KAJ9584799.1"/>
    </source>
</evidence>
<evidence type="ECO:0000256" key="1">
    <source>
        <dbReference type="ARBA" id="ARBA00004141"/>
    </source>
</evidence>
<protein>
    <recommendedName>
        <fullName evidence="10">Stimulator of interferon genes protein</fullName>
    </recommendedName>
</protein>
<keyword evidence="3 5" id="KW-1133">Transmembrane helix</keyword>
<evidence type="ECO:0000256" key="5">
    <source>
        <dbReference type="SAM" id="Phobius"/>
    </source>
</evidence>
<dbReference type="GO" id="GO:0016239">
    <property type="term" value="P:positive regulation of macroautophagy"/>
    <property type="evidence" value="ECO:0007669"/>
    <property type="project" value="TreeGrafter"/>
</dbReference>
<dbReference type="PANTHER" id="PTHR34339:SF1">
    <property type="entry name" value="STIMULATOR OF INTERFERON GENES PROTEIN"/>
    <property type="match status" value="1"/>
</dbReference>
<evidence type="ECO:0000259" key="6">
    <source>
        <dbReference type="Pfam" id="PF15009"/>
    </source>
</evidence>
<dbReference type="InterPro" id="IPR055432">
    <property type="entry name" value="STING_LBD"/>
</dbReference>
<reference evidence="8" key="1">
    <citation type="journal article" date="2023" name="IScience">
        <title>Live-bearing cockroach genome reveals convergent evolutionary mechanisms linked to viviparity in insects and beyond.</title>
        <authorList>
            <person name="Fouks B."/>
            <person name="Harrison M.C."/>
            <person name="Mikhailova A.A."/>
            <person name="Marchal E."/>
            <person name="English S."/>
            <person name="Carruthers M."/>
            <person name="Jennings E.C."/>
            <person name="Chiamaka E.L."/>
            <person name="Frigard R.A."/>
            <person name="Pippel M."/>
            <person name="Attardo G.M."/>
            <person name="Benoit J.B."/>
            <person name="Bornberg-Bauer E."/>
            <person name="Tobe S.S."/>
        </authorList>
    </citation>
    <scope>NUCLEOTIDE SEQUENCE</scope>
    <source>
        <tissue evidence="8">Testes</tissue>
    </source>
</reference>
<evidence type="ECO:0000256" key="2">
    <source>
        <dbReference type="ARBA" id="ARBA00022692"/>
    </source>
</evidence>
<organism evidence="8 9">
    <name type="scientific">Diploptera punctata</name>
    <name type="common">Pacific beetle cockroach</name>
    <dbReference type="NCBI Taxonomy" id="6984"/>
    <lineage>
        <taxon>Eukaryota</taxon>
        <taxon>Metazoa</taxon>
        <taxon>Ecdysozoa</taxon>
        <taxon>Arthropoda</taxon>
        <taxon>Hexapoda</taxon>
        <taxon>Insecta</taxon>
        <taxon>Pterygota</taxon>
        <taxon>Neoptera</taxon>
        <taxon>Polyneoptera</taxon>
        <taxon>Dictyoptera</taxon>
        <taxon>Blattodea</taxon>
        <taxon>Blaberoidea</taxon>
        <taxon>Blaberidae</taxon>
        <taxon>Diplopterinae</taxon>
        <taxon>Diploptera</taxon>
    </lineage>
</organism>
<feature type="non-terminal residue" evidence="8">
    <location>
        <position position="1"/>
    </location>
</feature>
<evidence type="ECO:0000256" key="3">
    <source>
        <dbReference type="ARBA" id="ARBA00022989"/>
    </source>
</evidence>
<keyword evidence="2 5" id="KW-0812">Transmembrane</keyword>
<sequence>VARERLDGSGINYPPQLPNERGDRAEKWMSLLISVIFRRVGFSSVLLNRGLLEATWSIVYGSSFGIIIVSLTQLALRACLLSEEIHHCPARYPDYKTAAMRAFDMNIKTALSIGISCIIIVLGTIIIRENPVVYVWNMGPLPNMMIYVASFCFSYLIRMEESTLNTSLQIMKLNSLDYGSGMAYNFFYGYLRLVLSVHEVGTTSKGIVGRIETYINKNNLIRENDPLYKAFPIKKLFILIPKNLFTPTDLKEVSRDNPNDGTKCWMEAAPSLESEILDRAGVKQRVYKNSVYKIRDPNNENDTYTYVVAEGATPLKTLWDVIKMNPKMSAIFKKHQEEIVSAFYKTLLEILNDSDECRGLCEVIYYVDTDKNNKKVNVAKIILQRIEELERKQER</sequence>
<evidence type="ECO:0000313" key="9">
    <source>
        <dbReference type="Proteomes" id="UP001233999"/>
    </source>
</evidence>
<dbReference type="PANTHER" id="PTHR34339">
    <property type="entry name" value="STIMULATOR OF INTERFERON GENES PROTEIN"/>
    <property type="match status" value="1"/>
</dbReference>
<dbReference type="GO" id="GO:0045087">
    <property type="term" value="P:innate immune response"/>
    <property type="evidence" value="ECO:0007669"/>
    <property type="project" value="TreeGrafter"/>
</dbReference>
<dbReference type="InterPro" id="IPR033952">
    <property type="entry name" value="STING_C"/>
</dbReference>
<evidence type="ECO:0000256" key="4">
    <source>
        <dbReference type="ARBA" id="ARBA00023136"/>
    </source>
</evidence>
<dbReference type="GO" id="GO:0061709">
    <property type="term" value="P:reticulophagy"/>
    <property type="evidence" value="ECO:0007669"/>
    <property type="project" value="TreeGrafter"/>
</dbReference>
<dbReference type="Gene3D" id="3.40.50.12100">
    <property type="entry name" value="Stimulator of interferon genes protein"/>
    <property type="match status" value="1"/>
</dbReference>
<dbReference type="CDD" id="cd12146">
    <property type="entry name" value="STING_C"/>
    <property type="match status" value="1"/>
</dbReference>
<evidence type="ECO:0000259" key="7">
    <source>
        <dbReference type="Pfam" id="PF23417"/>
    </source>
</evidence>
<keyword evidence="9" id="KW-1185">Reference proteome</keyword>
<dbReference type="GO" id="GO:0005776">
    <property type="term" value="C:autophagosome"/>
    <property type="evidence" value="ECO:0007669"/>
    <property type="project" value="TreeGrafter"/>
</dbReference>
<accession>A0AAD7ZQ04</accession>
<gene>
    <name evidence="8" type="ORF">L9F63_020853</name>
</gene>
<dbReference type="EMBL" id="JASPKZ010007355">
    <property type="protein sequence ID" value="KAJ9584799.1"/>
    <property type="molecule type" value="Genomic_DNA"/>
</dbReference>
<keyword evidence="4 5" id="KW-0472">Membrane</keyword>
<feature type="transmembrane region" description="Helical" evidence="5">
    <location>
        <begin position="109"/>
        <end position="127"/>
    </location>
</feature>
<proteinExistence type="predicted"/>
<dbReference type="Pfam" id="PF23417">
    <property type="entry name" value="STING_TM"/>
    <property type="match status" value="1"/>
</dbReference>
<comment type="caution">
    <text evidence="8">The sequence shown here is derived from an EMBL/GenBank/DDBJ whole genome shotgun (WGS) entry which is preliminary data.</text>
</comment>
<dbReference type="GO" id="GO:0061507">
    <property type="term" value="F:2',3'-cyclic GMP-AMP binding"/>
    <property type="evidence" value="ECO:0007669"/>
    <property type="project" value="TreeGrafter"/>
</dbReference>
<dbReference type="GO" id="GO:0002218">
    <property type="term" value="P:activation of innate immune response"/>
    <property type="evidence" value="ECO:0007669"/>
    <property type="project" value="InterPro"/>
</dbReference>
<dbReference type="InterPro" id="IPR055434">
    <property type="entry name" value="STING_TM"/>
</dbReference>
<dbReference type="GO" id="GO:0005789">
    <property type="term" value="C:endoplasmic reticulum membrane"/>
    <property type="evidence" value="ECO:0007669"/>
    <property type="project" value="TreeGrafter"/>
</dbReference>
<feature type="domain" description="STING ligand-binding" evidence="6">
    <location>
        <begin position="177"/>
        <end position="388"/>
    </location>
</feature>
<feature type="domain" description="STING transmembrane" evidence="7">
    <location>
        <begin position="65"/>
        <end position="164"/>
    </location>
</feature>
<feature type="transmembrane region" description="Helical" evidence="5">
    <location>
        <begin position="133"/>
        <end position="157"/>
    </location>
</feature>
<dbReference type="Proteomes" id="UP001233999">
    <property type="component" value="Unassembled WGS sequence"/>
</dbReference>
<reference evidence="8" key="2">
    <citation type="submission" date="2023-05" db="EMBL/GenBank/DDBJ databases">
        <authorList>
            <person name="Fouks B."/>
        </authorList>
    </citation>
    <scope>NUCLEOTIDE SEQUENCE</scope>
    <source>
        <strain evidence="8">Stay&amp;Tobe</strain>
        <tissue evidence="8">Testes</tissue>
    </source>
</reference>
<name>A0AAD7ZQ04_DIPPU</name>